<keyword evidence="3" id="KW-1185">Reference proteome</keyword>
<protein>
    <submittedName>
        <fullName evidence="2">Uncharacterized protein</fullName>
    </submittedName>
</protein>
<keyword evidence="1" id="KW-1133">Transmembrane helix</keyword>
<evidence type="ECO:0000313" key="3">
    <source>
        <dbReference type="Proteomes" id="UP000242497"/>
    </source>
</evidence>
<dbReference type="STRING" id="1123349.SAMN02744037_01724"/>
<keyword evidence="1" id="KW-0472">Membrane</keyword>
<dbReference type="Proteomes" id="UP000242497">
    <property type="component" value="Unassembled WGS sequence"/>
</dbReference>
<dbReference type="OrthoDB" id="2063846at2"/>
<sequence>MEYIGYIIAGVFAGAIVTAFIAAKKGKKKFEFSKVVLMLVLSTYFIGVFVGVKIVFIDVSQLGVVLAFIGTPTAAAIAFYCWKAKAENLLKIKKENPEITEVPIDFNNISSQ</sequence>
<gene>
    <name evidence="2" type="ORF">SAMN02744037_01724</name>
</gene>
<dbReference type="AlphaFoldDB" id="A0A1M6Q2C0"/>
<reference evidence="3" key="1">
    <citation type="submission" date="2016-11" db="EMBL/GenBank/DDBJ databases">
        <authorList>
            <person name="Varghese N."/>
            <person name="Submissions S."/>
        </authorList>
    </citation>
    <scope>NUCLEOTIDE SEQUENCE [LARGE SCALE GENOMIC DNA]</scope>
    <source>
        <strain evidence="3">DSM 15518</strain>
    </source>
</reference>
<feature type="transmembrane region" description="Helical" evidence="1">
    <location>
        <begin position="35"/>
        <end position="56"/>
    </location>
</feature>
<evidence type="ECO:0000313" key="2">
    <source>
        <dbReference type="EMBL" id="SHK14372.1"/>
    </source>
</evidence>
<accession>A0A1M6Q2C0</accession>
<proteinExistence type="predicted"/>
<dbReference type="EMBL" id="FRAE01000037">
    <property type="protein sequence ID" value="SHK14372.1"/>
    <property type="molecule type" value="Genomic_DNA"/>
</dbReference>
<name>A0A1M6Q2C0_9FIRM</name>
<dbReference type="RefSeq" id="WP_072889099.1">
    <property type="nucleotide sequence ID" value="NZ_FRAE01000037.1"/>
</dbReference>
<feature type="transmembrane region" description="Helical" evidence="1">
    <location>
        <begin position="6"/>
        <end position="23"/>
    </location>
</feature>
<feature type="transmembrane region" description="Helical" evidence="1">
    <location>
        <begin position="62"/>
        <end position="82"/>
    </location>
</feature>
<evidence type="ECO:0000256" key="1">
    <source>
        <dbReference type="SAM" id="Phobius"/>
    </source>
</evidence>
<organism evidence="2 3">
    <name type="scientific">Tepidibacter formicigenes DSM 15518</name>
    <dbReference type="NCBI Taxonomy" id="1123349"/>
    <lineage>
        <taxon>Bacteria</taxon>
        <taxon>Bacillati</taxon>
        <taxon>Bacillota</taxon>
        <taxon>Clostridia</taxon>
        <taxon>Peptostreptococcales</taxon>
        <taxon>Peptostreptococcaceae</taxon>
        <taxon>Tepidibacter</taxon>
    </lineage>
</organism>
<keyword evidence="1" id="KW-0812">Transmembrane</keyword>